<dbReference type="Gene3D" id="1.10.10.10">
    <property type="entry name" value="Winged helix-like DNA-binding domain superfamily/Winged helix DNA-binding domain"/>
    <property type="match status" value="1"/>
</dbReference>
<dbReference type="Gene3D" id="1.20.120.530">
    <property type="entry name" value="GntR ligand-binding domain-like"/>
    <property type="match status" value="1"/>
</dbReference>
<dbReference type="SMART" id="SM00895">
    <property type="entry name" value="FCD"/>
    <property type="match status" value="1"/>
</dbReference>
<evidence type="ECO:0000259" key="4">
    <source>
        <dbReference type="PROSITE" id="PS50949"/>
    </source>
</evidence>
<gene>
    <name evidence="5" type="ORF">BCF44_107315</name>
</gene>
<dbReference type="PANTHER" id="PTHR43537">
    <property type="entry name" value="TRANSCRIPTIONAL REGULATOR, GNTR FAMILY"/>
    <property type="match status" value="1"/>
</dbReference>
<protein>
    <submittedName>
        <fullName evidence="5">DNA-binding GntR family transcriptional regulator</fullName>
    </submittedName>
</protein>
<keyword evidence="1" id="KW-0805">Transcription regulation</keyword>
<feature type="domain" description="HTH gntR-type" evidence="4">
    <location>
        <begin position="36"/>
        <end position="103"/>
    </location>
</feature>
<reference evidence="5 6" key="1">
    <citation type="submission" date="2018-08" db="EMBL/GenBank/DDBJ databases">
        <title>Genomic Encyclopedia of Archaeal and Bacterial Type Strains, Phase II (KMG-II): from individual species to whole genera.</title>
        <authorList>
            <person name="Goeker M."/>
        </authorList>
    </citation>
    <scope>NUCLEOTIDE SEQUENCE [LARGE SCALE GENOMIC DNA]</scope>
    <source>
        <strain evidence="5 6">DSM 45791</strain>
    </source>
</reference>
<dbReference type="SUPFAM" id="SSF46785">
    <property type="entry name" value="Winged helix' DNA-binding domain"/>
    <property type="match status" value="1"/>
</dbReference>
<dbReference type="AlphaFoldDB" id="A0A3E0HIG6"/>
<evidence type="ECO:0000313" key="6">
    <source>
        <dbReference type="Proteomes" id="UP000256269"/>
    </source>
</evidence>
<keyword evidence="2 5" id="KW-0238">DNA-binding</keyword>
<evidence type="ECO:0000256" key="3">
    <source>
        <dbReference type="ARBA" id="ARBA00023163"/>
    </source>
</evidence>
<sequence length="250" mass="26986">MKIELRMPYRGVACAGMPGPRRRSVLIARLAGEHPDSSQAAILAELRRCLLDGGVPPGTPIPLDEVAMVFGVSAIPVRESLKTLVGEGLVEHRPNLGYTVAKLTVAELREMYLVREVLETAALTAAVRAAAAADDEAVAAAHRAMECAVRDGDALAYHRESRGFHLALVRPCGMRRLLGMFESAWNITEPLQSMTHLTATERATLQRDHDEIVAAFVARDTEALLAAARAHHGRLRSALDSLPSDTGLFA</sequence>
<keyword evidence="6" id="KW-1185">Reference proteome</keyword>
<dbReference type="InterPro" id="IPR008920">
    <property type="entry name" value="TF_FadR/GntR_C"/>
</dbReference>
<dbReference type="PANTHER" id="PTHR43537:SF50">
    <property type="entry name" value="TRANSCRIPTIONAL REGULATORY PROTEIN"/>
    <property type="match status" value="1"/>
</dbReference>
<accession>A0A3E0HIG6</accession>
<dbReference type="EMBL" id="QUNO01000007">
    <property type="protein sequence ID" value="REH46182.1"/>
    <property type="molecule type" value="Genomic_DNA"/>
</dbReference>
<dbReference type="GO" id="GO:0003677">
    <property type="term" value="F:DNA binding"/>
    <property type="evidence" value="ECO:0007669"/>
    <property type="project" value="UniProtKB-KW"/>
</dbReference>
<keyword evidence="3" id="KW-0804">Transcription</keyword>
<dbReference type="InterPro" id="IPR036388">
    <property type="entry name" value="WH-like_DNA-bd_sf"/>
</dbReference>
<evidence type="ECO:0000313" key="5">
    <source>
        <dbReference type="EMBL" id="REH46182.1"/>
    </source>
</evidence>
<dbReference type="Proteomes" id="UP000256269">
    <property type="component" value="Unassembled WGS sequence"/>
</dbReference>
<dbReference type="Pfam" id="PF00392">
    <property type="entry name" value="GntR"/>
    <property type="match status" value="1"/>
</dbReference>
<comment type="caution">
    <text evidence="5">The sequence shown here is derived from an EMBL/GenBank/DDBJ whole genome shotgun (WGS) entry which is preliminary data.</text>
</comment>
<evidence type="ECO:0000256" key="2">
    <source>
        <dbReference type="ARBA" id="ARBA00023125"/>
    </source>
</evidence>
<dbReference type="PROSITE" id="PS50949">
    <property type="entry name" value="HTH_GNTR"/>
    <property type="match status" value="1"/>
</dbReference>
<evidence type="ECO:0000256" key="1">
    <source>
        <dbReference type="ARBA" id="ARBA00023015"/>
    </source>
</evidence>
<dbReference type="GO" id="GO:0003700">
    <property type="term" value="F:DNA-binding transcription factor activity"/>
    <property type="evidence" value="ECO:0007669"/>
    <property type="project" value="InterPro"/>
</dbReference>
<dbReference type="SUPFAM" id="SSF48008">
    <property type="entry name" value="GntR ligand-binding domain-like"/>
    <property type="match status" value="1"/>
</dbReference>
<dbReference type="SMART" id="SM00345">
    <property type="entry name" value="HTH_GNTR"/>
    <property type="match status" value="1"/>
</dbReference>
<dbReference type="InterPro" id="IPR000524">
    <property type="entry name" value="Tscrpt_reg_HTH_GntR"/>
</dbReference>
<name>A0A3E0HIG6_9PSEU</name>
<dbReference type="InterPro" id="IPR036390">
    <property type="entry name" value="WH_DNA-bd_sf"/>
</dbReference>
<dbReference type="InterPro" id="IPR011711">
    <property type="entry name" value="GntR_C"/>
</dbReference>
<proteinExistence type="predicted"/>
<organism evidence="5 6">
    <name type="scientific">Kutzneria buriramensis</name>
    <dbReference type="NCBI Taxonomy" id="1045776"/>
    <lineage>
        <taxon>Bacteria</taxon>
        <taxon>Bacillati</taxon>
        <taxon>Actinomycetota</taxon>
        <taxon>Actinomycetes</taxon>
        <taxon>Pseudonocardiales</taxon>
        <taxon>Pseudonocardiaceae</taxon>
        <taxon>Kutzneria</taxon>
    </lineage>
</organism>
<dbReference type="Pfam" id="PF07729">
    <property type="entry name" value="FCD"/>
    <property type="match status" value="1"/>
</dbReference>